<evidence type="ECO:0000256" key="1">
    <source>
        <dbReference type="SAM" id="MobiDB-lite"/>
    </source>
</evidence>
<evidence type="ECO:0000256" key="2">
    <source>
        <dbReference type="SAM" id="SignalP"/>
    </source>
</evidence>
<dbReference type="Proteomes" id="UP001314170">
    <property type="component" value="Unassembled WGS sequence"/>
</dbReference>
<reference evidence="3 4" key="1">
    <citation type="submission" date="2024-01" db="EMBL/GenBank/DDBJ databases">
        <authorList>
            <person name="Waweru B."/>
        </authorList>
    </citation>
    <scope>NUCLEOTIDE SEQUENCE [LARGE SCALE GENOMIC DNA]</scope>
</reference>
<evidence type="ECO:0000313" key="4">
    <source>
        <dbReference type="Proteomes" id="UP001314170"/>
    </source>
</evidence>
<keyword evidence="2" id="KW-0732">Signal</keyword>
<dbReference type="AlphaFoldDB" id="A0AAV1RSK2"/>
<gene>
    <name evidence="3" type="ORF">DCAF_LOCUS13711</name>
</gene>
<feature type="signal peptide" evidence="2">
    <location>
        <begin position="1"/>
        <end position="21"/>
    </location>
</feature>
<sequence length="84" mass="8966">MAFRADKIAVLIILFLGITVSVEIGSARDVAIKTDVTVRGTTFRVSGYSACCNELVQSCCTNADSAPQQDPKSADHKLGIALRH</sequence>
<comment type="caution">
    <text evidence="3">The sequence shown here is derived from an EMBL/GenBank/DDBJ whole genome shotgun (WGS) entry which is preliminary data.</text>
</comment>
<keyword evidence="4" id="KW-1185">Reference proteome</keyword>
<accession>A0AAV1RSK2</accession>
<evidence type="ECO:0000313" key="3">
    <source>
        <dbReference type="EMBL" id="CAK7338663.1"/>
    </source>
</evidence>
<protein>
    <submittedName>
        <fullName evidence="3">Uncharacterized protein</fullName>
    </submittedName>
</protein>
<name>A0AAV1RSK2_9ROSI</name>
<proteinExistence type="predicted"/>
<feature type="chain" id="PRO_5043617773" evidence="2">
    <location>
        <begin position="22"/>
        <end position="84"/>
    </location>
</feature>
<feature type="region of interest" description="Disordered" evidence="1">
    <location>
        <begin position="64"/>
        <end position="84"/>
    </location>
</feature>
<dbReference type="EMBL" id="CAWUPB010001156">
    <property type="protein sequence ID" value="CAK7338663.1"/>
    <property type="molecule type" value="Genomic_DNA"/>
</dbReference>
<organism evidence="3 4">
    <name type="scientific">Dovyalis caffra</name>
    <dbReference type="NCBI Taxonomy" id="77055"/>
    <lineage>
        <taxon>Eukaryota</taxon>
        <taxon>Viridiplantae</taxon>
        <taxon>Streptophyta</taxon>
        <taxon>Embryophyta</taxon>
        <taxon>Tracheophyta</taxon>
        <taxon>Spermatophyta</taxon>
        <taxon>Magnoliopsida</taxon>
        <taxon>eudicotyledons</taxon>
        <taxon>Gunneridae</taxon>
        <taxon>Pentapetalae</taxon>
        <taxon>rosids</taxon>
        <taxon>fabids</taxon>
        <taxon>Malpighiales</taxon>
        <taxon>Salicaceae</taxon>
        <taxon>Flacourtieae</taxon>
        <taxon>Dovyalis</taxon>
    </lineage>
</organism>